<dbReference type="AlphaFoldDB" id="A0A4Q5J0S5"/>
<dbReference type="PROSITE" id="PS51787">
    <property type="entry name" value="LON_N"/>
    <property type="match status" value="1"/>
</dbReference>
<accession>A0A4Q5J0S5</accession>
<comment type="caution">
    <text evidence="2">The sequence shown here is derived from an EMBL/GenBank/DDBJ whole genome shotgun (WGS) entry which is preliminary data.</text>
</comment>
<reference evidence="2 3" key="1">
    <citation type="submission" date="2019-01" db="EMBL/GenBank/DDBJ databases">
        <title>Nocardioides guangzhouensis sp. nov., an actinobacterium isolated from soil.</title>
        <authorList>
            <person name="Fu Y."/>
            <person name="Cai Y."/>
            <person name="Lin Z."/>
            <person name="Chen P."/>
        </authorList>
    </citation>
    <scope>NUCLEOTIDE SEQUENCE [LARGE SCALE GENOMIC DNA]</scope>
    <source>
        <strain evidence="2 3">NBRC 105384</strain>
    </source>
</reference>
<dbReference type="PANTHER" id="PTHR46732:SF8">
    <property type="entry name" value="ATP-DEPENDENT PROTEASE LA (LON) DOMAIN PROTEIN"/>
    <property type="match status" value="1"/>
</dbReference>
<proteinExistence type="predicted"/>
<dbReference type="SMART" id="SM00464">
    <property type="entry name" value="LON"/>
    <property type="match status" value="1"/>
</dbReference>
<dbReference type="PANTHER" id="PTHR46732">
    <property type="entry name" value="ATP-DEPENDENT PROTEASE LA (LON) DOMAIN PROTEIN"/>
    <property type="match status" value="1"/>
</dbReference>
<sequence length="224" mass="25353">MQVQLPIFPLNTVVFPGVTVPLHVFEDRYRALVHHLLTISEKPERLFGIVAIREGYEVGSHGVQSVHRVGCVVQMTSVDPYPDGRFDIEVVGRRRLRLDALDTSGRYLVGDVETVDEAKVDTPLGREEAERTRATFEEYRRRLSEMRGDDVLDGDLPRDPEYLSYSLAATCLLTLQERQALLEASSPVDRLIMLRHALLEEMRAMRALPSLPATEVARTSWSPN</sequence>
<dbReference type="InterPro" id="IPR015947">
    <property type="entry name" value="PUA-like_sf"/>
</dbReference>
<evidence type="ECO:0000313" key="2">
    <source>
        <dbReference type="EMBL" id="RYU11873.1"/>
    </source>
</evidence>
<dbReference type="EMBL" id="SDPU01000022">
    <property type="protein sequence ID" value="RYU11873.1"/>
    <property type="molecule type" value="Genomic_DNA"/>
</dbReference>
<dbReference type="Gene3D" id="2.30.130.40">
    <property type="entry name" value="LON domain-like"/>
    <property type="match status" value="1"/>
</dbReference>
<feature type="domain" description="Lon N-terminal" evidence="1">
    <location>
        <begin position="5"/>
        <end position="202"/>
    </location>
</feature>
<gene>
    <name evidence="2" type="ORF">ETU37_11465</name>
</gene>
<dbReference type="InterPro" id="IPR046336">
    <property type="entry name" value="Lon_prtase_N_sf"/>
</dbReference>
<protein>
    <submittedName>
        <fullName evidence="2">Peptidase S16</fullName>
    </submittedName>
</protein>
<dbReference type="SUPFAM" id="SSF88697">
    <property type="entry name" value="PUA domain-like"/>
    <property type="match status" value="1"/>
</dbReference>
<evidence type="ECO:0000259" key="1">
    <source>
        <dbReference type="PROSITE" id="PS51787"/>
    </source>
</evidence>
<dbReference type="OrthoDB" id="25394at2"/>
<dbReference type="RefSeq" id="WP_129987461.1">
    <property type="nucleotide sequence ID" value="NZ_SDPU01000022.1"/>
</dbReference>
<dbReference type="InterPro" id="IPR003111">
    <property type="entry name" value="Lon_prtase_N"/>
</dbReference>
<name>A0A4Q5J0S5_9ACTN</name>
<dbReference type="Gene3D" id="1.20.58.1480">
    <property type="match status" value="1"/>
</dbReference>
<evidence type="ECO:0000313" key="3">
    <source>
        <dbReference type="Proteomes" id="UP000291189"/>
    </source>
</evidence>
<keyword evidence="3" id="KW-1185">Reference proteome</keyword>
<organism evidence="2 3">
    <name type="scientific">Nocardioides iriomotensis</name>
    <dbReference type="NCBI Taxonomy" id="715784"/>
    <lineage>
        <taxon>Bacteria</taxon>
        <taxon>Bacillati</taxon>
        <taxon>Actinomycetota</taxon>
        <taxon>Actinomycetes</taxon>
        <taxon>Propionibacteriales</taxon>
        <taxon>Nocardioidaceae</taxon>
        <taxon>Nocardioides</taxon>
    </lineage>
</organism>
<dbReference type="Proteomes" id="UP000291189">
    <property type="component" value="Unassembled WGS sequence"/>
</dbReference>
<dbReference type="Pfam" id="PF02190">
    <property type="entry name" value="LON_substr_bdg"/>
    <property type="match status" value="1"/>
</dbReference>